<dbReference type="PROSITE" id="PS50113">
    <property type="entry name" value="PAC"/>
    <property type="match status" value="2"/>
</dbReference>
<dbReference type="EMBL" id="JAPFRD010000010">
    <property type="protein sequence ID" value="MCW8108426.1"/>
    <property type="molecule type" value="Genomic_DNA"/>
</dbReference>
<dbReference type="InterPro" id="IPR035965">
    <property type="entry name" value="PAS-like_dom_sf"/>
</dbReference>
<dbReference type="InterPro" id="IPR013656">
    <property type="entry name" value="PAS_4"/>
</dbReference>
<evidence type="ECO:0000256" key="2">
    <source>
        <dbReference type="ARBA" id="ARBA00012438"/>
    </source>
</evidence>
<dbReference type="CDD" id="cd00082">
    <property type="entry name" value="HisKA"/>
    <property type="match status" value="1"/>
</dbReference>
<dbReference type="SMART" id="SM00448">
    <property type="entry name" value="REC"/>
    <property type="match status" value="1"/>
</dbReference>
<proteinExistence type="predicted"/>
<evidence type="ECO:0000259" key="6">
    <source>
        <dbReference type="PROSITE" id="PS50110"/>
    </source>
</evidence>
<dbReference type="SMART" id="SM00091">
    <property type="entry name" value="PAS"/>
    <property type="match status" value="2"/>
</dbReference>
<dbReference type="PANTHER" id="PTHR43547">
    <property type="entry name" value="TWO-COMPONENT HISTIDINE KINASE"/>
    <property type="match status" value="1"/>
</dbReference>
<dbReference type="PANTHER" id="PTHR43547:SF2">
    <property type="entry name" value="HYBRID SIGNAL TRANSDUCTION HISTIDINE KINASE C"/>
    <property type="match status" value="1"/>
</dbReference>
<dbReference type="InterPro" id="IPR003661">
    <property type="entry name" value="HisK_dim/P_dom"/>
</dbReference>
<dbReference type="SUPFAM" id="SSF52172">
    <property type="entry name" value="CheY-like"/>
    <property type="match status" value="1"/>
</dbReference>
<dbReference type="InterPro" id="IPR001610">
    <property type="entry name" value="PAC"/>
</dbReference>
<comment type="caution">
    <text evidence="9">The sequence shown here is derived from an EMBL/GenBank/DDBJ whole genome shotgun (WGS) entry which is preliminary data.</text>
</comment>
<feature type="modified residue" description="4-aspartylphosphate" evidence="4">
    <location>
        <position position="723"/>
    </location>
</feature>
<evidence type="ECO:0000313" key="9">
    <source>
        <dbReference type="EMBL" id="MCW8108426.1"/>
    </source>
</evidence>
<reference evidence="9" key="1">
    <citation type="submission" date="2022-11" db="EMBL/GenBank/DDBJ databases">
        <title>Alteromonas sp. nov., isolated from sea water of the Qingdao.</title>
        <authorList>
            <person name="Wang Q."/>
        </authorList>
    </citation>
    <scope>NUCLEOTIDE SEQUENCE</scope>
    <source>
        <strain evidence="9">ASW11-7</strain>
    </source>
</reference>
<dbReference type="SUPFAM" id="SSF55785">
    <property type="entry name" value="PYP-like sensor domain (PAS domain)"/>
    <property type="match status" value="3"/>
</dbReference>
<dbReference type="NCBIfam" id="TIGR00229">
    <property type="entry name" value="sensory_box"/>
    <property type="match status" value="1"/>
</dbReference>
<feature type="domain" description="PAS" evidence="7">
    <location>
        <begin position="299"/>
        <end position="369"/>
    </location>
</feature>
<sequence length="794" mass="89121">MPTSPLLVIDSFGDNAVASLIRAHDWSTSSLGHPDTWPQVLRTVTTLILNSKFPMFLAWGPQLALLYNDAYVNLLGNKHPASLGRPFEEVWSEIWEDITPIVEQAMAGESTYHENLPLTLKRKGYEESTWFTFSYSSIYAEDGTVAGMYCACTETTQQVLATRERKNEIEHLRQLFQQAPGIIAVLRGKEYVFELVNDAYQQLVGDRELIGKKARVAIPEVEDQGFFELLDSVYESGEPYVGRGIPVKLRRPPSDELELYYVDFIYQPIRDASGQITGIFIEGSDVSEAVKATLALRESEKHLRQLANNIPHLAWLAEPDGQIMWFNDRWYEYTGTTSEQVTGWKWTELHEPKYLPMVLSTYKRCLQSGEPFELSFPLRSASGEFRTFFTRATPLRDEAGNILQWLGTNTDIHDREIVQEELKTANRRKDEFLAMLAHELRNPLAPIGTAAELLNHSYAEPSLVKKASNIISRQVEHMTGLVDDLLDVSRVTRGLISMQLEPVDISTVINDAVEQVSTMIEQKRQQLVVNTSSTQAIVDGDRTRLTQVLANILNNASRYTPMNGHIQLHLGVHANEIEIAIQDDGIGIEDTLLPHIFDHFTQAERSPDRAQGGLGLGLALVKSLVELHNGRVTAKSEGLNKGSRFTVLLPRVMNFQESSVMGNAIPITDSELLDILIVDDNEDAAHMLSMLLDLQGHRTRVEHRGATALQTLEEAVPRAMIIDIGMPEMDGYQLAQRIRAMPQTAGTVLIALTGYGQYEDREQSKLAGFDHHLVKPVRIADLTSILSEIKNSRN</sequence>
<keyword evidence="10" id="KW-1185">Reference proteome</keyword>
<dbReference type="Gene3D" id="3.40.50.2300">
    <property type="match status" value="1"/>
</dbReference>
<dbReference type="Gene3D" id="3.30.565.10">
    <property type="entry name" value="Histidine kinase-like ATPase, C-terminal domain"/>
    <property type="match status" value="1"/>
</dbReference>
<dbReference type="InterPro" id="IPR000700">
    <property type="entry name" value="PAS-assoc_C"/>
</dbReference>
<dbReference type="PROSITE" id="PS50109">
    <property type="entry name" value="HIS_KIN"/>
    <property type="match status" value="1"/>
</dbReference>
<dbReference type="Pfam" id="PF02518">
    <property type="entry name" value="HATPase_c"/>
    <property type="match status" value="1"/>
</dbReference>
<keyword evidence="3 4" id="KW-0597">Phosphoprotein</keyword>
<evidence type="ECO:0000256" key="3">
    <source>
        <dbReference type="ARBA" id="ARBA00022553"/>
    </source>
</evidence>
<feature type="domain" description="PAC" evidence="8">
    <location>
        <begin position="372"/>
        <end position="424"/>
    </location>
</feature>
<dbReference type="Gene3D" id="1.10.287.130">
    <property type="match status" value="1"/>
</dbReference>
<dbReference type="EC" id="2.7.13.3" evidence="2"/>
<dbReference type="InterPro" id="IPR001789">
    <property type="entry name" value="Sig_transdc_resp-reg_receiver"/>
</dbReference>
<dbReference type="InterPro" id="IPR004358">
    <property type="entry name" value="Sig_transdc_His_kin-like_C"/>
</dbReference>
<feature type="domain" description="Response regulatory" evidence="6">
    <location>
        <begin position="674"/>
        <end position="790"/>
    </location>
</feature>
<dbReference type="CDD" id="cd17580">
    <property type="entry name" value="REC_2_DhkD-like"/>
    <property type="match status" value="1"/>
</dbReference>
<comment type="catalytic activity">
    <reaction evidence="1">
        <text>ATP + protein L-histidine = ADP + protein N-phospho-L-histidine.</text>
        <dbReference type="EC" id="2.7.13.3"/>
    </reaction>
</comment>
<evidence type="ECO:0000259" key="8">
    <source>
        <dbReference type="PROSITE" id="PS50113"/>
    </source>
</evidence>
<evidence type="ECO:0000313" key="10">
    <source>
        <dbReference type="Proteomes" id="UP001142810"/>
    </source>
</evidence>
<organism evidence="9 10">
    <name type="scientific">Alteromonas aquimaris</name>
    <dbReference type="NCBI Taxonomy" id="2998417"/>
    <lineage>
        <taxon>Bacteria</taxon>
        <taxon>Pseudomonadati</taxon>
        <taxon>Pseudomonadota</taxon>
        <taxon>Gammaproteobacteria</taxon>
        <taxon>Alteromonadales</taxon>
        <taxon>Alteromonadaceae</taxon>
        <taxon>Alteromonas/Salinimonas group</taxon>
        <taxon>Alteromonas</taxon>
    </lineage>
</organism>
<dbReference type="CDD" id="cd00075">
    <property type="entry name" value="HATPase"/>
    <property type="match status" value="1"/>
</dbReference>
<dbReference type="SUPFAM" id="SSF55874">
    <property type="entry name" value="ATPase domain of HSP90 chaperone/DNA topoisomerase II/histidine kinase"/>
    <property type="match status" value="1"/>
</dbReference>
<dbReference type="PROSITE" id="PS50112">
    <property type="entry name" value="PAS"/>
    <property type="match status" value="1"/>
</dbReference>
<dbReference type="Proteomes" id="UP001142810">
    <property type="component" value="Unassembled WGS sequence"/>
</dbReference>
<dbReference type="InterPro" id="IPR000014">
    <property type="entry name" value="PAS"/>
</dbReference>
<dbReference type="Pfam" id="PF00072">
    <property type="entry name" value="Response_reg"/>
    <property type="match status" value="1"/>
</dbReference>
<dbReference type="InterPro" id="IPR005467">
    <property type="entry name" value="His_kinase_dom"/>
</dbReference>
<evidence type="ECO:0000256" key="1">
    <source>
        <dbReference type="ARBA" id="ARBA00000085"/>
    </source>
</evidence>
<feature type="domain" description="Histidine kinase" evidence="5">
    <location>
        <begin position="435"/>
        <end position="653"/>
    </location>
</feature>
<dbReference type="SMART" id="SM00387">
    <property type="entry name" value="HATPase_c"/>
    <property type="match status" value="1"/>
</dbReference>
<accession>A0ABT3P6M8</accession>
<dbReference type="InterPro" id="IPR011006">
    <property type="entry name" value="CheY-like_superfamily"/>
</dbReference>
<dbReference type="PRINTS" id="PR00344">
    <property type="entry name" value="BCTRLSENSOR"/>
</dbReference>
<dbReference type="SMART" id="SM00388">
    <property type="entry name" value="HisKA"/>
    <property type="match status" value="1"/>
</dbReference>
<dbReference type="PROSITE" id="PS50110">
    <property type="entry name" value="RESPONSE_REGULATORY"/>
    <property type="match status" value="1"/>
</dbReference>
<dbReference type="SUPFAM" id="SSF47384">
    <property type="entry name" value="Homodimeric domain of signal transducing histidine kinase"/>
    <property type="match status" value="1"/>
</dbReference>
<dbReference type="CDD" id="cd00130">
    <property type="entry name" value="PAS"/>
    <property type="match status" value="1"/>
</dbReference>
<evidence type="ECO:0000259" key="7">
    <source>
        <dbReference type="PROSITE" id="PS50112"/>
    </source>
</evidence>
<evidence type="ECO:0000259" key="5">
    <source>
        <dbReference type="PROSITE" id="PS50109"/>
    </source>
</evidence>
<name>A0ABT3P6M8_9ALTE</name>
<feature type="domain" description="PAC" evidence="8">
    <location>
        <begin position="243"/>
        <end position="298"/>
    </location>
</feature>
<dbReference type="InterPro" id="IPR013655">
    <property type="entry name" value="PAS_fold_3"/>
</dbReference>
<dbReference type="SMART" id="SM00086">
    <property type="entry name" value="PAC"/>
    <property type="match status" value="3"/>
</dbReference>
<dbReference type="InterPro" id="IPR036097">
    <property type="entry name" value="HisK_dim/P_sf"/>
</dbReference>
<evidence type="ECO:0000256" key="4">
    <source>
        <dbReference type="PROSITE-ProRule" id="PRU00169"/>
    </source>
</evidence>
<dbReference type="Pfam" id="PF00512">
    <property type="entry name" value="HisKA"/>
    <property type="match status" value="1"/>
</dbReference>
<dbReference type="RefSeq" id="WP_265617147.1">
    <property type="nucleotide sequence ID" value="NZ_JAPFRD010000010.1"/>
</dbReference>
<gene>
    <name evidence="9" type="ORF">OPS25_07960</name>
</gene>
<dbReference type="Pfam" id="PF08448">
    <property type="entry name" value="PAS_4"/>
    <property type="match status" value="2"/>
</dbReference>
<dbReference type="Pfam" id="PF08447">
    <property type="entry name" value="PAS_3"/>
    <property type="match status" value="1"/>
</dbReference>
<dbReference type="InterPro" id="IPR036890">
    <property type="entry name" value="HATPase_C_sf"/>
</dbReference>
<dbReference type="InterPro" id="IPR003594">
    <property type="entry name" value="HATPase_dom"/>
</dbReference>
<dbReference type="Gene3D" id="3.30.450.20">
    <property type="entry name" value="PAS domain"/>
    <property type="match status" value="3"/>
</dbReference>
<protein>
    <recommendedName>
        <fullName evidence="2">histidine kinase</fullName>
        <ecNumber evidence="2">2.7.13.3</ecNumber>
    </recommendedName>
</protein>